<dbReference type="InterPro" id="IPR050340">
    <property type="entry name" value="Cytosolic_Fe-S_CAF"/>
</dbReference>
<comment type="caution">
    <text evidence="5">The sequence shown here is derived from an EMBL/GenBank/DDBJ whole genome shotgun (WGS) entry which is preliminary data.</text>
</comment>
<evidence type="ECO:0000256" key="1">
    <source>
        <dbReference type="ARBA" id="ARBA00022723"/>
    </source>
</evidence>
<dbReference type="InterPro" id="IPR004108">
    <property type="entry name" value="Fe_hydrogenase_lsu_C"/>
</dbReference>
<name>A0A412B031_9FIRM</name>
<evidence type="ECO:0000256" key="2">
    <source>
        <dbReference type="ARBA" id="ARBA00023004"/>
    </source>
</evidence>
<dbReference type="PROSITE" id="PS00198">
    <property type="entry name" value="4FE4S_FER_1"/>
    <property type="match status" value="2"/>
</dbReference>
<dbReference type="PANTHER" id="PTHR11615">
    <property type="entry name" value="NITRATE, FORMATE, IRON DEHYDROGENASE"/>
    <property type="match status" value="1"/>
</dbReference>
<dbReference type="Gene3D" id="3.30.70.20">
    <property type="match status" value="2"/>
</dbReference>
<dbReference type="Pfam" id="PF12838">
    <property type="entry name" value="Fer4_7"/>
    <property type="match status" value="1"/>
</dbReference>
<keyword evidence="3" id="KW-0411">Iron-sulfur</keyword>
<dbReference type="InterPro" id="IPR009016">
    <property type="entry name" value="Fe_hydrogenase"/>
</dbReference>
<organism evidence="5 6">
    <name type="scientific">[Clostridium] leptum</name>
    <dbReference type="NCBI Taxonomy" id="1535"/>
    <lineage>
        <taxon>Bacteria</taxon>
        <taxon>Bacillati</taxon>
        <taxon>Bacillota</taxon>
        <taxon>Clostridia</taxon>
        <taxon>Eubacteriales</taxon>
        <taxon>Oscillospiraceae</taxon>
        <taxon>Oscillospiraceae incertae sedis</taxon>
    </lineage>
</organism>
<sequence>MRYDNDAKQMKFEVLLRVAQLAYAGDLEEKSDSIPYDIIPGRVARFRCCVYREREILRERVILARGKHLPTNPDGEGTVTVLPAACEGCPINRFTVTANCQRCMAKKCVAACPFGAITVTGSGAYIDPAKCKECGRCAAACPYNAISDTMRPCLRSCPVDAITMDENKQASIKYERCIGCGACTMDCPFGAISDTSSIVEVIEQLKGKKQVYAMFAPAIEGQFGTATVGMLKAALKKLGFDDSFEVALGADAVAQHEAHELKEAIQTGRKMTTSCCPAFFTMIKKHFPKLIPNISSTVSPMTATARYVKYLHPHALTVFIGPCIAKKQEIQHVKDSADYVITFEELAAMFKAQNVDPMEMADNVQDGSVYGKGFAQSGGVSGAVMEVLDEEGFEMPVTCRKCMGAKECKKALIAMNAGKMPENIIEGMACPGGCLDGPAAVDTLQKVVKNRSKLLPKADKRTITENVLEHGFDKIKMDDL</sequence>
<dbReference type="Proteomes" id="UP000284751">
    <property type="component" value="Unassembled WGS sequence"/>
</dbReference>
<dbReference type="Pfam" id="PF02906">
    <property type="entry name" value="Fe_hyd_lg_C"/>
    <property type="match status" value="1"/>
</dbReference>
<dbReference type="SUPFAM" id="SSF53920">
    <property type="entry name" value="Fe-only hydrogenase"/>
    <property type="match status" value="1"/>
</dbReference>
<dbReference type="GO" id="GO:0051536">
    <property type="term" value="F:iron-sulfur cluster binding"/>
    <property type="evidence" value="ECO:0007669"/>
    <property type="project" value="UniProtKB-KW"/>
</dbReference>
<dbReference type="EMBL" id="QRTC01000007">
    <property type="protein sequence ID" value="RGQ43322.1"/>
    <property type="molecule type" value="Genomic_DNA"/>
</dbReference>
<proteinExistence type="predicted"/>
<dbReference type="Gene3D" id="3.40.950.10">
    <property type="entry name" value="Fe-only Hydrogenase (Larger Subunit), Chain L, domain 3"/>
    <property type="match status" value="1"/>
</dbReference>
<dbReference type="NCBIfam" id="TIGR04105">
    <property type="entry name" value="FeFe_hydrog_B1"/>
    <property type="match status" value="1"/>
</dbReference>
<feature type="domain" description="4Fe-4S ferredoxin-type" evidence="4">
    <location>
        <begin position="92"/>
        <end position="121"/>
    </location>
</feature>
<evidence type="ECO:0000313" key="5">
    <source>
        <dbReference type="EMBL" id="RGQ43322.1"/>
    </source>
</evidence>
<dbReference type="PROSITE" id="PS51379">
    <property type="entry name" value="4FE4S_FER_2"/>
    <property type="match status" value="3"/>
</dbReference>
<evidence type="ECO:0000256" key="3">
    <source>
        <dbReference type="ARBA" id="ARBA00023014"/>
    </source>
</evidence>
<gene>
    <name evidence="5" type="ORF">DWY99_03225</name>
</gene>
<dbReference type="Pfam" id="PF25160">
    <property type="entry name" value="LdpA_Fe-S-bd"/>
    <property type="match status" value="1"/>
</dbReference>
<dbReference type="InterPro" id="IPR017896">
    <property type="entry name" value="4Fe4S_Fe-S-bd"/>
</dbReference>
<dbReference type="SUPFAM" id="SSF54862">
    <property type="entry name" value="4Fe-4S ferredoxins"/>
    <property type="match status" value="1"/>
</dbReference>
<dbReference type="InterPro" id="IPR057431">
    <property type="entry name" value="LdpA_Fe-S-bd"/>
</dbReference>
<dbReference type="InterPro" id="IPR027631">
    <property type="entry name" value="Mono_FeFe_hydrog"/>
</dbReference>
<feature type="domain" description="4Fe-4S ferredoxin-type" evidence="4">
    <location>
        <begin position="168"/>
        <end position="197"/>
    </location>
</feature>
<evidence type="ECO:0000259" key="4">
    <source>
        <dbReference type="PROSITE" id="PS51379"/>
    </source>
</evidence>
<feature type="domain" description="4Fe-4S ferredoxin-type" evidence="4">
    <location>
        <begin position="122"/>
        <end position="151"/>
    </location>
</feature>
<evidence type="ECO:0000313" key="6">
    <source>
        <dbReference type="Proteomes" id="UP000284751"/>
    </source>
</evidence>
<dbReference type="CDD" id="cd10549">
    <property type="entry name" value="MtMvhB_like"/>
    <property type="match status" value="1"/>
</dbReference>
<dbReference type="InterPro" id="IPR017900">
    <property type="entry name" value="4Fe4S_Fe_S_CS"/>
</dbReference>
<keyword evidence="2" id="KW-0408">Iron</keyword>
<accession>A0A412B031</accession>
<dbReference type="GO" id="GO:0046872">
    <property type="term" value="F:metal ion binding"/>
    <property type="evidence" value="ECO:0007669"/>
    <property type="project" value="UniProtKB-KW"/>
</dbReference>
<protein>
    <submittedName>
        <fullName evidence="5">4Fe-4S dicluster domain-containing protein</fullName>
    </submittedName>
</protein>
<dbReference type="AlphaFoldDB" id="A0A412B031"/>
<keyword evidence="1" id="KW-0479">Metal-binding</keyword>
<reference evidence="5 6" key="1">
    <citation type="submission" date="2018-08" db="EMBL/GenBank/DDBJ databases">
        <title>A genome reference for cultivated species of the human gut microbiota.</title>
        <authorList>
            <person name="Zou Y."/>
            <person name="Xue W."/>
            <person name="Luo G."/>
        </authorList>
    </citation>
    <scope>NUCLEOTIDE SEQUENCE [LARGE SCALE GENOMIC DNA]</scope>
    <source>
        <strain evidence="5 6">AF28-26</strain>
    </source>
</reference>